<dbReference type="NCBIfam" id="TIGR00347">
    <property type="entry name" value="bioD"/>
    <property type="match status" value="1"/>
</dbReference>
<dbReference type="HAMAP" id="MF_00336">
    <property type="entry name" value="BioD"/>
    <property type="match status" value="1"/>
</dbReference>
<dbReference type="GO" id="GO:0009102">
    <property type="term" value="P:biotin biosynthetic process"/>
    <property type="evidence" value="ECO:0007669"/>
    <property type="project" value="UniProtKB-UniRule"/>
</dbReference>
<proteinExistence type="inferred from homology"/>
<keyword evidence="4 9" id="KW-0547">Nucleotide-binding</keyword>
<keyword evidence="6 9" id="KW-0067">ATP-binding</keyword>
<evidence type="ECO:0000256" key="3">
    <source>
        <dbReference type="ARBA" id="ARBA00022723"/>
    </source>
</evidence>
<feature type="active site" evidence="9">
    <location>
        <position position="35"/>
    </location>
</feature>
<protein>
    <recommendedName>
        <fullName evidence="9">ATP-dependent dethiobiotin synthetase BioD</fullName>
        <ecNumber evidence="9">6.3.3.3</ecNumber>
    </recommendedName>
    <alternativeName>
        <fullName evidence="9">DTB synthetase</fullName>
        <shortName evidence="9">DTBS</shortName>
    </alternativeName>
    <alternativeName>
        <fullName evidence="9">Dethiobiotin synthase</fullName>
    </alternativeName>
</protein>
<organism evidence="10 11">
    <name type="scientific">Leptospira kirschneri str. H1</name>
    <dbReference type="NCBI Taxonomy" id="1049966"/>
    <lineage>
        <taxon>Bacteria</taxon>
        <taxon>Pseudomonadati</taxon>
        <taxon>Spirochaetota</taxon>
        <taxon>Spirochaetia</taxon>
        <taxon>Leptospirales</taxon>
        <taxon>Leptospiraceae</taxon>
        <taxon>Leptospira</taxon>
    </lineage>
</organism>
<dbReference type="GO" id="GO:0005524">
    <property type="term" value="F:ATP binding"/>
    <property type="evidence" value="ECO:0007669"/>
    <property type="project" value="UniProtKB-UniRule"/>
</dbReference>
<dbReference type="GO" id="GO:0005829">
    <property type="term" value="C:cytosol"/>
    <property type="evidence" value="ECO:0007669"/>
    <property type="project" value="TreeGrafter"/>
</dbReference>
<dbReference type="GO" id="GO:0004141">
    <property type="term" value="F:dethiobiotin synthase activity"/>
    <property type="evidence" value="ECO:0007669"/>
    <property type="project" value="UniProtKB-UniRule"/>
</dbReference>
<feature type="binding site" evidence="9">
    <location>
        <position position="44"/>
    </location>
    <ligand>
        <name>Mg(2+)</name>
        <dbReference type="ChEBI" id="CHEBI:18420"/>
    </ligand>
</feature>
<evidence type="ECO:0000256" key="1">
    <source>
        <dbReference type="ARBA" id="ARBA00022490"/>
    </source>
</evidence>
<keyword evidence="2 9" id="KW-0436">Ligase</keyword>
<comment type="catalytic activity">
    <reaction evidence="8">
        <text>(7R,8S)-8-amino-7-(carboxyamino)nonanoate + ATP = (4R,5S)-dethiobiotin + ADP + phosphate + H(+)</text>
        <dbReference type="Rhea" id="RHEA:63684"/>
        <dbReference type="ChEBI" id="CHEBI:15378"/>
        <dbReference type="ChEBI" id="CHEBI:30616"/>
        <dbReference type="ChEBI" id="CHEBI:43474"/>
        <dbReference type="ChEBI" id="CHEBI:149470"/>
        <dbReference type="ChEBI" id="CHEBI:149473"/>
        <dbReference type="ChEBI" id="CHEBI:456216"/>
    </reaction>
</comment>
<dbReference type="EMBL" id="AHMY02000051">
    <property type="protein sequence ID" value="EKO14904.1"/>
    <property type="molecule type" value="Genomic_DNA"/>
</dbReference>
<evidence type="ECO:0000313" key="10">
    <source>
        <dbReference type="EMBL" id="EKO14904.1"/>
    </source>
</evidence>
<comment type="pathway">
    <text evidence="9">Cofactor biosynthesis; biotin biosynthesis; biotin from 7,8-diaminononanoate: step 1/2.</text>
</comment>
<comment type="function">
    <text evidence="9">Catalyzes a mechanistically unusual reaction, the ATP-dependent insertion of CO2 between the N7 and N8 nitrogen atoms of 7,8-diaminopelargonic acid (DAPA, also called 7,8-diammoniononanoate) to form a ureido ring.</text>
</comment>
<comment type="caution">
    <text evidence="10">The sequence shown here is derived from an EMBL/GenBank/DDBJ whole genome shotgun (WGS) entry which is preliminary data.</text>
</comment>
<evidence type="ECO:0000256" key="9">
    <source>
        <dbReference type="HAMAP-Rule" id="MF_00336"/>
    </source>
</evidence>
<comment type="similarity">
    <text evidence="9">Belongs to the dethiobiotin synthetase family.</text>
</comment>
<feature type="binding site" evidence="9">
    <location>
        <begin position="103"/>
        <end position="106"/>
    </location>
    <ligand>
        <name>ATP</name>
        <dbReference type="ChEBI" id="CHEBI:30616"/>
    </ligand>
</feature>
<dbReference type="Gene3D" id="3.40.50.300">
    <property type="entry name" value="P-loop containing nucleotide triphosphate hydrolases"/>
    <property type="match status" value="1"/>
</dbReference>
<dbReference type="AlphaFoldDB" id="A0A0E2B104"/>
<dbReference type="SUPFAM" id="SSF52540">
    <property type="entry name" value="P-loop containing nucleoside triphosphate hydrolases"/>
    <property type="match status" value="1"/>
</dbReference>
<comment type="subcellular location">
    <subcellularLocation>
        <location evidence="9">Cytoplasm</location>
    </subcellularLocation>
</comment>
<dbReference type="Pfam" id="PF13500">
    <property type="entry name" value="AAA_26"/>
    <property type="match status" value="1"/>
</dbReference>
<name>A0A0E2B104_9LEPT</name>
<dbReference type="UniPathway" id="UPA00078">
    <property type="reaction ID" value="UER00161"/>
</dbReference>
<gene>
    <name evidence="9 10" type="primary">bioD</name>
    <name evidence="10" type="ORF">LEP1GSC081_1654</name>
</gene>
<dbReference type="InterPro" id="IPR004472">
    <property type="entry name" value="DTB_synth_BioD"/>
</dbReference>
<keyword evidence="1 9" id="KW-0963">Cytoplasm</keyword>
<sequence length="221" mass="24564">MAVFIGGTGTDVGKTFFSSLILGKYGESLGLKYFKPVQTGDDSDRVTLMRLTGLHESYVLKNYYSLAFAGSPHYSSELEGTEIDTDELSRHLYSIRDEKIIIEGAGGLLVPLNRRMLTLEVIRQAEIPLILVAPTSLGAINQTLLSIEAIQNRNIDLKGIYFLGVPDKTTEDNIRTITEWSGVISLGSFFLNSNERISCECFQEECIPKFDLDESIKNILV</sequence>
<feature type="binding site" evidence="9">
    <location>
        <begin position="11"/>
        <end position="16"/>
    </location>
    <ligand>
        <name>ATP</name>
        <dbReference type="ChEBI" id="CHEBI:30616"/>
    </ligand>
</feature>
<evidence type="ECO:0000256" key="7">
    <source>
        <dbReference type="ARBA" id="ARBA00022842"/>
    </source>
</evidence>
<evidence type="ECO:0000256" key="2">
    <source>
        <dbReference type="ARBA" id="ARBA00022598"/>
    </source>
</evidence>
<dbReference type="GO" id="GO:0000287">
    <property type="term" value="F:magnesium ion binding"/>
    <property type="evidence" value="ECO:0007669"/>
    <property type="project" value="UniProtKB-UniRule"/>
</dbReference>
<comment type="subunit">
    <text evidence="9">Homodimer.</text>
</comment>
<dbReference type="Proteomes" id="UP000006253">
    <property type="component" value="Unassembled WGS sequence"/>
</dbReference>
<evidence type="ECO:0000256" key="6">
    <source>
        <dbReference type="ARBA" id="ARBA00022840"/>
    </source>
</evidence>
<feature type="binding site" evidence="9">
    <location>
        <position position="15"/>
    </location>
    <ligand>
        <name>Mg(2+)</name>
        <dbReference type="ChEBI" id="CHEBI:18420"/>
    </ligand>
</feature>
<keyword evidence="3 9" id="KW-0479">Metal-binding</keyword>
<dbReference type="CDD" id="cd03109">
    <property type="entry name" value="DTBS"/>
    <property type="match status" value="1"/>
</dbReference>
<keyword evidence="5 9" id="KW-0093">Biotin biosynthesis</keyword>
<dbReference type="PANTHER" id="PTHR43210">
    <property type="entry name" value="DETHIOBIOTIN SYNTHETASE"/>
    <property type="match status" value="1"/>
</dbReference>
<dbReference type="RefSeq" id="WP_004766273.1">
    <property type="nucleotide sequence ID" value="NZ_AHMY02000051.1"/>
</dbReference>
<keyword evidence="7 9" id="KW-0460">Magnesium</keyword>
<dbReference type="EC" id="6.3.3.3" evidence="9"/>
<reference evidence="10 11" key="1">
    <citation type="submission" date="2012-10" db="EMBL/GenBank/DDBJ databases">
        <authorList>
            <person name="Harkins D.M."/>
            <person name="Durkin A.S."/>
            <person name="Brinkac L.M."/>
            <person name="Selengut J.D."/>
            <person name="Sanka R."/>
            <person name="DePew J."/>
            <person name="Purushe J."/>
            <person name="Peacock S.J."/>
            <person name="Thaipadungpanit J."/>
            <person name="Wuthiekanun V.W."/>
            <person name="Day N.P."/>
            <person name="Vinetz J.M."/>
            <person name="Sutton G.G."/>
            <person name="Nelson W.C."/>
            <person name="Fouts D.E."/>
        </authorList>
    </citation>
    <scope>NUCLEOTIDE SEQUENCE [LARGE SCALE GENOMIC DNA]</scope>
    <source>
        <strain evidence="10 11">H1</strain>
    </source>
</reference>
<evidence type="ECO:0000256" key="4">
    <source>
        <dbReference type="ARBA" id="ARBA00022741"/>
    </source>
</evidence>
<evidence type="ECO:0000256" key="5">
    <source>
        <dbReference type="ARBA" id="ARBA00022756"/>
    </source>
</evidence>
<evidence type="ECO:0000313" key="11">
    <source>
        <dbReference type="Proteomes" id="UP000006253"/>
    </source>
</evidence>
<comment type="cofactor">
    <cofactor evidence="9">
        <name>Mg(2+)</name>
        <dbReference type="ChEBI" id="CHEBI:18420"/>
    </cofactor>
</comment>
<evidence type="ECO:0000256" key="8">
    <source>
        <dbReference type="ARBA" id="ARBA00047386"/>
    </source>
</evidence>
<dbReference type="PANTHER" id="PTHR43210:SF2">
    <property type="entry name" value="ATP-DEPENDENT DETHIOBIOTIN SYNTHETASE BIOD 2"/>
    <property type="match status" value="1"/>
</dbReference>
<feature type="binding site" evidence="9">
    <location>
        <position position="39"/>
    </location>
    <ligand>
        <name>substrate</name>
    </ligand>
</feature>
<dbReference type="InterPro" id="IPR027417">
    <property type="entry name" value="P-loop_NTPase"/>
</dbReference>
<dbReference type="PIRSF" id="PIRSF006755">
    <property type="entry name" value="DTB_synth"/>
    <property type="match status" value="1"/>
</dbReference>
<comment type="catalytic activity">
    <reaction evidence="9">
        <text>(7R,8S)-7,8-diammoniononanoate + CO2 + ATP = (4R,5S)-dethiobiotin + ADP + phosphate + 3 H(+)</text>
        <dbReference type="Rhea" id="RHEA:15805"/>
        <dbReference type="ChEBI" id="CHEBI:15378"/>
        <dbReference type="ChEBI" id="CHEBI:16526"/>
        <dbReference type="ChEBI" id="CHEBI:30616"/>
        <dbReference type="ChEBI" id="CHEBI:43474"/>
        <dbReference type="ChEBI" id="CHEBI:149469"/>
        <dbReference type="ChEBI" id="CHEBI:149473"/>
        <dbReference type="ChEBI" id="CHEBI:456216"/>
        <dbReference type="EC" id="6.3.3.3"/>
    </reaction>
</comment>
<comment type="caution">
    <text evidence="9">Lacks conserved residue(s) required for the propagation of feature annotation.</text>
</comment>
<accession>A0A0E2B104</accession>
<feature type="binding site" evidence="9">
    <location>
        <position position="103"/>
    </location>
    <ligand>
        <name>Mg(2+)</name>
        <dbReference type="ChEBI" id="CHEBI:18420"/>
    </ligand>
</feature>
<feature type="binding site" evidence="9">
    <location>
        <position position="44"/>
    </location>
    <ligand>
        <name>ATP</name>
        <dbReference type="ChEBI" id="CHEBI:30616"/>
    </ligand>
</feature>